<dbReference type="InterPro" id="IPR036526">
    <property type="entry name" value="C-N_Hydrolase_sf"/>
</dbReference>
<gene>
    <name evidence="2" type="ORF">BB560_006662</name>
</gene>
<dbReference type="PROSITE" id="PS50263">
    <property type="entry name" value="CN_HYDROLASE"/>
    <property type="match status" value="1"/>
</dbReference>
<dbReference type="GO" id="GO:0006541">
    <property type="term" value="P:glutamine metabolic process"/>
    <property type="evidence" value="ECO:0007669"/>
    <property type="project" value="TreeGrafter"/>
</dbReference>
<name>A0A2T9Y2L1_9FUNG</name>
<evidence type="ECO:0000313" key="3">
    <source>
        <dbReference type="Proteomes" id="UP000245609"/>
    </source>
</evidence>
<dbReference type="GO" id="GO:0006107">
    <property type="term" value="P:oxaloacetate metabolic process"/>
    <property type="evidence" value="ECO:0007669"/>
    <property type="project" value="TreeGrafter"/>
</dbReference>
<keyword evidence="3" id="KW-1185">Reference proteome</keyword>
<dbReference type="OrthoDB" id="10250282at2759"/>
<dbReference type="PANTHER" id="PTHR23088:SF30">
    <property type="entry name" value="OMEGA-AMIDASE NIT2"/>
    <property type="match status" value="1"/>
</dbReference>
<reference evidence="2 3" key="1">
    <citation type="journal article" date="2018" name="MBio">
        <title>Comparative Genomics Reveals the Core Gene Toolbox for the Fungus-Insect Symbiosis.</title>
        <authorList>
            <person name="Wang Y."/>
            <person name="Stata M."/>
            <person name="Wang W."/>
            <person name="Stajich J.E."/>
            <person name="White M.M."/>
            <person name="Moncalvo J.M."/>
        </authorList>
    </citation>
    <scope>NUCLEOTIDE SEQUENCE [LARGE SCALE GENOMIC DNA]</scope>
    <source>
        <strain evidence="2 3">SC-DP-2</strain>
    </source>
</reference>
<dbReference type="STRING" id="133381.A0A2T9Y2L1"/>
<dbReference type="GO" id="GO:0005739">
    <property type="term" value="C:mitochondrion"/>
    <property type="evidence" value="ECO:0007669"/>
    <property type="project" value="TreeGrafter"/>
</dbReference>
<sequence length="250" mass="27211">MTRFKIALAQINVQLDKNANLEKANEMALEASKNGAGLVVFPECFNTPYDTKYFRDYAEVIDTSNPSGTTLMLSNIAKECGVFIVGGSIPEKDPWSGKYFNTSVVFDNHGIIIAVHRKMHLADLNAPGRVVLSESDVFSPGSDITVFATPWGNIGLGICYDIRFTEISLISARRDNVIMMIFPAAFTAPNGQMFWEIYVAGCGPAQDETVPFHSNAHSTVVGPDGLVVVDGGVEEKVVYCDIGMVPLNLH</sequence>
<dbReference type="SUPFAM" id="SSF56317">
    <property type="entry name" value="Carbon-nitrogen hydrolase"/>
    <property type="match status" value="1"/>
</dbReference>
<dbReference type="Pfam" id="PF00795">
    <property type="entry name" value="CN_hydrolase"/>
    <property type="match status" value="1"/>
</dbReference>
<accession>A0A2T9Y2L1</accession>
<feature type="domain" description="CN hydrolase" evidence="1">
    <location>
        <begin position="4"/>
        <end position="244"/>
    </location>
</feature>
<comment type="caution">
    <text evidence="2">The sequence shown here is derived from an EMBL/GenBank/DDBJ whole genome shotgun (WGS) entry which is preliminary data.</text>
</comment>
<proteinExistence type="predicted"/>
<evidence type="ECO:0000313" key="2">
    <source>
        <dbReference type="EMBL" id="PVU86568.1"/>
    </source>
</evidence>
<protein>
    <recommendedName>
        <fullName evidence="1">CN hydrolase domain-containing protein</fullName>
    </recommendedName>
</protein>
<dbReference type="PANTHER" id="PTHR23088">
    <property type="entry name" value="NITRILASE-RELATED"/>
    <property type="match status" value="1"/>
</dbReference>
<dbReference type="Proteomes" id="UP000245609">
    <property type="component" value="Unassembled WGS sequence"/>
</dbReference>
<dbReference type="AlphaFoldDB" id="A0A2T9Y2L1"/>
<evidence type="ECO:0000259" key="1">
    <source>
        <dbReference type="PROSITE" id="PS50263"/>
    </source>
</evidence>
<dbReference type="Gene3D" id="3.60.110.10">
    <property type="entry name" value="Carbon-nitrogen hydrolase"/>
    <property type="match status" value="1"/>
</dbReference>
<dbReference type="EMBL" id="MBFS01003457">
    <property type="protein sequence ID" value="PVU86568.1"/>
    <property type="molecule type" value="Genomic_DNA"/>
</dbReference>
<dbReference type="GO" id="GO:0050152">
    <property type="term" value="F:omega-amidase activity"/>
    <property type="evidence" value="ECO:0007669"/>
    <property type="project" value="TreeGrafter"/>
</dbReference>
<dbReference type="GO" id="GO:0006528">
    <property type="term" value="P:asparagine metabolic process"/>
    <property type="evidence" value="ECO:0007669"/>
    <property type="project" value="TreeGrafter"/>
</dbReference>
<organism evidence="2 3">
    <name type="scientific">Smittium megazygosporum</name>
    <dbReference type="NCBI Taxonomy" id="133381"/>
    <lineage>
        <taxon>Eukaryota</taxon>
        <taxon>Fungi</taxon>
        <taxon>Fungi incertae sedis</taxon>
        <taxon>Zoopagomycota</taxon>
        <taxon>Kickxellomycotina</taxon>
        <taxon>Harpellomycetes</taxon>
        <taxon>Harpellales</taxon>
        <taxon>Legeriomycetaceae</taxon>
        <taxon>Smittium</taxon>
    </lineage>
</organism>
<dbReference type="InterPro" id="IPR003010">
    <property type="entry name" value="C-N_Hydrolase"/>
</dbReference>